<accession>A0A923EB35</accession>
<gene>
    <name evidence="1" type="ORF">HGG79_07890</name>
</gene>
<proteinExistence type="predicted"/>
<dbReference type="EMBL" id="JAAZWO010000007">
    <property type="protein sequence ID" value="MBC2397694.1"/>
    <property type="molecule type" value="Genomic_DNA"/>
</dbReference>
<sequence length="67" mass="7949">MTRRSLHFHRPQNIKEYWIVNPIINTIQIYSLNDSGLYDLIDVAKNNGFISSKAMREFTVDVEEMFK</sequence>
<organism evidence="1 2">
    <name type="scientific">Clostridium tetanomorphum</name>
    <dbReference type="NCBI Taxonomy" id="1553"/>
    <lineage>
        <taxon>Bacteria</taxon>
        <taxon>Bacillati</taxon>
        <taxon>Bacillota</taxon>
        <taxon>Clostridia</taxon>
        <taxon>Eubacteriales</taxon>
        <taxon>Clostridiaceae</taxon>
        <taxon>Clostridium</taxon>
    </lineage>
</organism>
<keyword evidence="2" id="KW-1185">Reference proteome</keyword>
<dbReference type="Gene3D" id="3.90.1570.10">
    <property type="entry name" value="tt1808, chain A"/>
    <property type="match status" value="1"/>
</dbReference>
<protein>
    <submittedName>
        <fullName evidence="1">Uncharacterized protein</fullName>
    </submittedName>
</protein>
<reference evidence="1 2" key="1">
    <citation type="submission" date="2020-04" db="EMBL/GenBank/DDBJ databases">
        <title>Genomic insights into acetone-butanol-ethanol (ABE) fermentation by sequencing solventogenic clostridia strains.</title>
        <authorList>
            <person name="Brown S."/>
        </authorList>
    </citation>
    <scope>NUCLEOTIDE SEQUENCE [LARGE SCALE GENOMIC DNA]</scope>
    <source>
        <strain evidence="1 2">DJ011</strain>
    </source>
</reference>
<name>A0A923EB35_CLOTT</name>
<dbReference type="Proteomes" id="UP000563151">
    <property type="component" value="Unassembled WGS sequence"/>
</dbReference>
<evidence type="ECO:0000313" key="1">
    <source>
        <dbReference type="EMBL" id="MBC2397694.1"/>
    </source>
</evidence>
<dbReference type="AlphaFoldDB" id="A0A923EB35"/>
<evidence type="ECO:0000313" key="2">
    <source>
        <dbReference type="Proteomes" id="UP000563151"/>
    </source>
</evidence>
<dbReference type="InterPro" id="IPR012296">
    <property type="entry name" value="Nuclease_put_TT1808"/>
</dbReference>
<comment type="caution">
    <text evidence="1">The sequence shown here is derived from an EMBL/GenBank/DDBJ whole genome shotgun (WGS) entry which is preliminary data.</text>
</comment>